<keyword evidence="4" id="KW-1003">Cell membrane</keyword>
<dbReference type="InterPro" id="IPR037682">
    <property type="entry name" value="TonB_C"/>
</dbReference>
<proteinExistence type="inferred from homology"/>
<reference evidence="12" key="1">
    <citation type="submission" date="2018-05" db="EMBL/GenBank/DDBJ databases">
        <authorList>
            <person name="Lanie J.A."/>
            <person name="Ng W.-L."/>
            <person name="Kazmierczak K.M."/>
            <person name="Andrzejewski T.M."/>
            <person name="Davidsen T.M."/>
            <person name="Wayne K.J."/>
            <person name="Tettelin H."/>
            <person name="Glass J.I."/>
            <person name="Rusch D."/>
            <person name="Podicherti R."/>
            <person name="Tsui H.-C.T."/>
            <person name="Winkler M.E."/>
        </authorList>
    </citation>
    <scope>NUCLEOTIDE SEQUENCE</scope>
</reference>
<keyword evidence="7" id="KW-0653">Protein transport</keyword>
<dbReference type="GO" id="GO:0030288">
    <property type="term" value="C:outer membrane-bounded periplasmic space"/>
    <property type="evidence" value="ECO:0007669"/>
    <property type="project" value="InterPro"/>
</dbReference>
<name>A0A382VPW2_9ZZZZ</name>
<evidence type="ECO:0000256" key="7">
    <source>
        <dbReference type="ARBA" id="ARBA00022927"/>
    </source>
</evidence>
<dbReference type="InterPro" id="IPR051045">
    <property type="entry name" value="TonB-dependent_transducer"/>
</dbReference>
<evidence type="ECO:0000256" key="6">
    <source>
        <dbReference type="ARBA" id="ARBA00022692"/>
    </source>
</evidence>
<dbReference type="PRINTS" id="PR01374">
    <property type="entry name" value="TONBPROTEIN"/>
</dbReference>
<dbReference type="NCBIfam" id="TIGR01352">
    <property type="entry name" value="tonB_Cterm"/>
    <property type="match status" value="1"/>
</dbReference>
<dbReference type="PANTHER" id="PTHR33446:SF2">
    <property type="entry name" value="PROTEIN TONB"/>
    <property type="match status" value="1"/>
</dbReference>
<dbReference type="GO" id="GO:0098797">
    <property type="term" value="C:plasma membrane protein complex"/>
    <property type="evidence" value="ECO:0007669"/>
    <property type="project" value="TreeGrafter"/>
</dbReference>
<feature type="transmembrane region" description="Helical" evidence="10">
    <location>
        <begin position="16"/>
        <end position="34"/>
    </location>
</feature>
<gene>
    <name evidence="12" type="ORF">METZ01_LOCUS401480</name>
</gene>
<dbReference type="EMBL" id="UINC01153739">
    <property type="protein sequence ID" value="SVD48626.1"/>
    <property type="molecule type" value="Genomic_DNA"/>
</dbReference>
<evidence type="ECO:0000256" key="3">
    <source>
        <dbReference type="ARBA" id="ARBA00022448"/>
    </source>
</evidence>
<dbReference type="InterPro" id="IPR006260">
    <property type="entry name" value="TonB/TolA_C"/>
</dbReference>
<comment type="similarity">
    <text evidence="2">Belongs to the TonB family.</text>
</comment>
<keyword evidence="5" id="KW-0997">Cell inner membrane</keyword>
<comment type="subcellular location">
    <subcellularLocation>
        <location evidence="1">Cell inner membrane</location>
        <topology evidence="1">Single-pass membrane protein</topology>
        <orientation evidence="1">Periplasmic side</orientation>
    </subcellularLocation>
</comment>
<dbReference type="SUPFAM" id="SSF74653">
    <property type="entry name" value="TolA/TonB C-terminal domain"/>
    <property type="match status" value="1"/>
</dbReference>
<sequence length="182" mass="21021">MEVKKNPKINLEYKKALFFQIGLLVSLLVILVSFEWRNYEKTDYSLGQLQMDDLEEEMIPITRQEEKPPPPPPPPPEIIEIVEDEVEIENEVEIEETDTDQDEIIEIEEDDDDEIFMVVEQMPTFPGGDLGLMKFIQKTTKYPPIAKENDITGKVYVTYVVNKKGKVTNVKVVRGVDKYLDA</sequence>
<evidence type="ECO:0000256" key="10">
    <source>
        <dbReference type="SAM" id="Phobius"/>
    </source>
</evidence>
<dbReference type="GO" id="GO:0055085">
    <property type="term" value="P:transmembrane transport"/>
    <property type="evidence" value="ECO:0007669"/>
    <property type="project" value="InterPro"/>
</dbReference>
<keyword evidence="3" id="KW-0813">Transport</keyword>
<evidence type="ECO:0000256" key="5">
    <source>
        <dbReference type="ARBA" id="ARBA00022519"/>
    </source>
</evidence>
<protein>
    <recommendedName>
        <fullName evidence="11">TonB C-terminal domain-containing protein</fullName>
    </recommendedName>
</protein>
<evidence type="ECO:0000256" key="9">
    <source>
        <dbReference type="ARBA" id="ARBA00023136"/>
    </source>
</evidence>
<dbReference type="Gene3D" id="3.30.1150.10">
    <property type="match status" value="1"/>
</dbReference>
<dbReference type="PANTHER" id="PTHR33446">
    <property type="entry name" value="PROTEIN TONB-RELATED"/>
    <property type="match status" value="1"/>
</dbReference>
<feature type="domain" description="TonB C-terminal" evidence="11">
    <location>
        <begin position="127"/>
        <end position="182"/>
    </location>
</feature>
<dbReference type="InterPro" id="IPR003538">
    <property type="entry name" value="TonB"/>
</dbReference>
<evidence type="ECO:0000256" key="8">
    <source>
        <dbReference type="ARBA" id="ARBA00022989"/>
    </source>
</evidence>
<dbReference type="GO" id="GO:0015031">
    <property type="term" value="P:protein transport"/>
    <property type="evidence" value="ECO:0007669"/>
    <property type="project" value="UniProtKB-KW"/>
</dbReference>
<keyword evidence="9 10" id="KW-0472">Membrane</keyword>
<accession>A0A382VPW2</accession>
<dbReference type="Pfam" id="PF03544">
    <property type="entry name" value="TonB_C"/>
    <property type="match status" value="1"/>
</dbReference>
<evidence type="ECO:0000256" key="1">
    <source>
        <dbReference type="ARBA" id="ARBA00004383"/>
    </source>
</evidence>
<evidence type="ECO:0000259" key="11">
    <source>
        <dbReference type="PROSITE" id="PS52015"/>
    </source>
</evidence>
<evidence type="ECO:0000256" key="2">
    <source>
        <dbReference type="ARBA" id="ARBA00006555"/>
    </source>
</evidence>
<keyword evidence="8 10" id="KW-1133">Transmembrane helix</keyword>
<dbReference type="AlphaFoldDB" id="A0A382VPW2"/>
<dbReference type="PROSITE" id="PS52015">
    <property type="entry name" value="TONB_CTD"/>
    <property type="match status" value="1"/>
</dbReference>
<dbReference type="GO" id="GO:0015891">
    <property type="term" value="P:siderophore transport"/>
    <property type="evidence" value="ECO:0007669"/>
    <property type="project" value="InterPro"/>
</dbReference>
<keyword evidence="6 10" id="KW-0812">Transmembrane</keyword>
<feature type="non-terminal residue" evidence="12">
    <location>
        <position position="182"/>
    </location>
</feature>
<evidence type="ECO:0000256" key="4">
    <source>
        <dbReference type="ARBA" id="ARBA00022475"/>
    </source>
</evidence>
<evidence type="ECO:0000313" key="12">
    <source>
        <dbReference type="EMBL" id="SVD48626.1"/>
    </source>
</evidence>
<dbReference type="GO" id="GO:0031992">
    <property type="term" value="F:energy transducer activity"/>
    <property type="evidence" value="ECO:0007669"/>
    <property type="project" value="InterPro"/>
</dbReference>
<organism evidence="12">
    <name type="scientific">marine metagenome</name>
    <dbReference type="NCBI Taxonomy" id="408172"/>
    <lineage>
        <taxon>unclassified sequences</taxon>
        <taxon>metagenomes</taxon>
        <taxon>ecological metagenomes</taxon>
    </lineage>
</organism>